<evidence type="ECO:0000259" key="1">
    <source>
        <dbReference type="SMART" id="SM00829"/>
    </source>
</evidence>
<dbReference type="InterPro" id="IPR020843">
    <property type="entry name" value="ER"/>
</dbReference>
<dbReference type="PROSITE" id="PS01162">
    <property type="entry name" value="QOR_ZETA_CRYSTAL"/>
    <property type="match status" value="1"/>
</dbReference>
<gene>
    <name evidence="2" type="ORF">D9Q98_009592</name>
</gene>
<accession>A0A9D4TFI4</accession>
<evidence type="ECO:0000313" key="2">
    <source>
        <dbReference type="EMBL" id="KAI3424236.1"/>
    </source>
</evidence>
<dbReference type="SUPFAM" id="SSF50129">
    <property type="entry name" value="GroES-like"/>
    <property type="match status" value="1"/>
</dbReference>
<dbReference type="InterPro" id="IPR013154">
    <property type="entry name" value="ADH-like_N"/>
</dbReference>
<evidence type="ECO:0000313" key="3">
    <source>
        <dbReference type="Proteomes" id="UP001055712"/>
    </source>
</evidence>
<dbReference type="OrthoDB" id="48317at2759"/>
<dbReference type="PANTHER" id="PTHR11695">
    <property type="entry name" value="ALCOHOL DEHYDROGENASE RELATED"/>
    <property type="match status" value="1"/>
</dbReference>
<organism evidence="2 3">
    <name type="scientific">Chlorella vulgaris</name>
    <name type="common">Green alga</name>
    <dbReference type="NCBI Taxonomy" id="3077"/>
    <lineage>
        <taxon>Eukaryota</taxon>
        <taxon>Viridiplantae</taxon>
        <taxon>Chlorophyta</taxon>
        <taxon>core chlorophytes</taxon>
        <taxon>Trebouxiophyceae</taxon>
        <taxon>Chlorellales</taxon>
        <taxon>Chlorellaceae</taxon>
        <taxon>Chlorella clade</taxon>
        <taxon>Chlorella</taxon>
    </lineage>
</organism>
<dbReference type="InterPro" id="IPR050700">
    <property type="entry name" value="YIM1/Zinc_Alcohol_DH_Fams"/>
</dbReference>
<keyword evidence="3" id="KW-1185">Reference proteome</keyword>
<dbReference type="Gene3D" id="3.40.50.720">
    <property type="entry name" value="NAD(P)-binding Rossmann-like Domain"/>
    <property type="match status" value="1"/>
</dbReference>
<reference evidence="2" key="1">
    <citation type="journal article" date="2019" name="Plant J.">
        <title>Chlorella vulgaris genome assembly and annotation reveals the molecular basis for metabolic acclimation to high light conditions.</title>
        <authorList>
            <person name="Cecchin M."/>
            <person name="Marcolungo L."/>
            <person name="Rossato M."/>
            <person name="Girolomoni L."/>
            <person name="Cosentino E."/>
            <person name="Cuine S."/>
            <person name="Li-Beisson Y."/>
            <person name="Delledonne M."/>
            <person name="Ballottari M."/>
        </authorList>
    </citation>
    <scope>NUCLEOTIDE SEQUENCE</scope>
    <source>
        <strain evidence="2">211/11P</strain>
    </source>
</reference>
<dbReference type="Pfam" id="PF08240">
    <property type="entry name" value="ADH_N"/>
    <property type="match status" value="1"/>
</dbReference>
<dbReference type="EMBL" id="SIDB01000013">
    <property type="protein sequence ID" value="KAI3424236.1"/>
    <property type="molecule type" value="Genomic_DNA"/>
</dbReference>
<sequence>MPLPTTMKAVVMKRRGEAIDALVVHTDWPLPVRKPNQVLIEAAATSGNTGEWKMRSGFAPIPLKLPKILGEDVAGVIVDAPQGSKFKRGDRVFAGTGQILKSGDAGGTHAEFVATDEDTVCLIPPGVSFLEAAAVPVAGTTAWQALEPGMPLQGKRVLIHGGAGGVGGFAIQIAKAQGAHVTTTCRTANVAWVMDTLGADVAIDYTMGPWAKTPIIRKGEKFDHIVDTIGGSYESDSLKLVKRGGMLVSLGASGPHATHVSVLGILVMLLTAFTRTLLGKLHLGPKYRFLITESKASKGLEQIAELMAQGKLKVHFDKVFTLDQMVAVHEHLEGKHTRGKVGVRIKDME</sequence>
<dbReference type="CDD" id="cd08267">
    <property type="entry name" value="MDR1"/>
    <property type="match status" value="1"/>
</dbReference>
<dbReference type="PANTHER" id="PTHR11695:SF648">
    <property type="entry name" value="ZINC-BINDING OXIDOREDUCTASE"/>
    <property type="match status" value="1"/>
</dbReference>
<dbReference type="SMART" id="SM00829">
    <property type="entry name" value="PKS_ER"/>
    <property type="match status" value="1"/>
</dbReference>
<reference evidence="2" key="2">
    <citation type="submission" date="2020-11" db="EMBL/GenBank/DDBJ databases">
        <authorList>
            <person name="Cecchin M."/>
            <person name="Marcolungo L."/>
            <person name="Rossato M."/>
            <person name="Girolomoni L."/>
            <person name="Cosentino E."/>
            <person name="Cuine S."/>
            <person name="Li-Beisson Y."/>
            <person name="Delledonne M."/>
            <person name="Ballottari M."/>
        </authorList>
    </citation>
    <scope>NUCLEOTIDE SEQUENCE</scope>
    <source>
        <strain evidence="2">211/11P</strain>
        <tissue evidence="2">Whole cell</tissue>
    </source>
</reference>
<dbReference type="GO" id="GO:0016491">
    <property type="term" value="F:oxidoreductase activity"/>
    <property type="evidence" value="ECO:0007669"/>
    <property type="project" value="InterPro"/>
</dbReference>
<dbReference type="Pfam" id="PF13602">
    <property type="entry name" value="ADH_zinc_N_2"/>
    <property type="match status" value="1"/>
</dbReference>
<protein>
    <recommendedName>
        <fullName evidence="1">Enoyl reductase (ER) domain-containing protein</fullName>
    </recommendedName>
</protein>
<proteinExistence type="predicted"/>
<dbReference type="AlphaFoldDB" id="A0A9D4TFI4"/>
<dbReference type="Gene3D" id="3.90.180.10">
    <property type="entry name" value="Medium-chain alcohol dehydrogenases, catalytic domain"/>
    <property type="match status" value="1"/>
</dbReference>
<feature type="domain" description="Enoyl reductase (ER)" evidence="1">
    <location>
        <begin position="17"/>
        <end position="343"/>
    </location>
</feature>
<dbReference type="GO" id="GO:0008270">
    <property type="term" value="F:zinc ion binding"/>
    <property type="evidence" value="ECO:0007669"/>
    <property type="project" value="InterPro"/>
</dbReference>
<dbReference type="Proteomes" id="UP001055712">
    <property type="component" value="Unassembled WGS sequence"/>
</dbReference>
<dbReference type="InterPro" id="IPR002364">
    <property type="entry name" value="Quin_OxRdtase/zeta-crystal_CS"/>
</dbReference>
<dbReference type="InterPro" id="IPR036291">
    <property type="entry name" value="NAD(P)-bd_dom_sf"/>
</dbReference>
<comment type="caution">
    <text evidence="2">The sequence shown here is derived from an EMBL/GenBank/DDBJ whole genome shotgun (WGS) entry which is preliminary data.</text>
</comment>
<dbReference type="InterPro" id="IPR011032">
    <property type="entry name" value="GroES-like_sf"/>
</dbReference>
<dbReference type="SUPFAM" id="SSF51735">
    <property type="entry name" value="NAD(P)-binding Rossmann-fold domains"/>
    <property type="match status" value="1"/>
</dbReference>
<name>A0A9D4TFI4_CHLVU</name>